<reference evidence="9 10" key="1">
    <citation type="submission" date="2019-03" db="EMBL/GenBank/DDBJ databases">
        <title>Genomic Encyclopedia of Type Strains, Phase IV (KMG-IV): sequencing the most valuable type-strain genomes for metagenomic binning, comparative biology and taxonomic classification.</title>
        <authorList>
            <person name="Goeker M."/>
        </authorList>
    </citation>
    <scope>NUCLEOTIDE SEQUENCE [LARGE SCALE GENOMIC DNA]</scope>
    <source>
        <strain evidence="9 10">DSM 45934</strain>
    </source>
</reference>
<accession>A0A4R2J234</accession>
<sequence>MVNLSLEHMLILLLAALFILGPDRLPGAARTIGRTIRKVREYATTTRDQLKSEMGPEFDELRRPLQDLAALRSFNPRSAVTNYLFDDTTAKTPTVPQPTAPSERAPVDLEAT</sequence>
<dbReference type="RefSeq" id="WP_132124555.1">
    <property type="nucleotide sequence ID" value="NZ_SLWS01000012.1"/>
</dbReference>
<protein>
    <submittedName>
        <fullName evidence="9">Sec-independent protein translocase protein TatB</fullName>
    </submittedName>
</protein>
<evidence type="ECO:0000256" key="5">
    <source>
        <dbReference type="ARBA" id="ARBA00022989"/>
    </source>
</evidence>
<evidence type="ECO:0000313" key="10">
    <source>
        <dbReference type="Proteomes" id="UP000295680"/>
    </source>
</evidence>
<gene>
    <name evidence="9" type="ORF">EV192_11232</name>
</gene>
<comment type="subcellular location">
    <subcellularLocation>
        <location evidence="1">Membrane</location>
        <topology evidence="1">Single-pass membrane protein</topology>
    </subcellularLocation>
</comment>
<dbReference type="GO" id="GO:0016020">
    <property type="term" value="C:membrane"/>
    <property type="evidence" value="ECO:0007669"/>
    <property type="project" value="UniProtKB-ARBA"/>
</dbReference>
<name>A0A4R2J234_9PSEU</name>
<dbReference type="OrthoDB" id="3267321at2"/>
<comment type="caution">
    <text evidence="9">The sequence shown here is derived from an EMBL/GenBank/DDBJ whole genome shotgun (WGS) entry which is preliminary data.</text>
</comment>
<dbReference type="PRINTS" id="PR01506">
    <property type="entry name" value="TATBPROTEIN"/>
</dbReference>
<proteinExistence type="predicted"/>
<evidence type="ECO:0000313" key="9">
    <source>
        <dbReference type="EMBL" id="TCO52301.1"/>
    </source>
</evidence>
<keyword evidence="3" id="KW-0812">Transmembrane</keyword>
<feature type="region of interest" description="Disordered" evidence="8">
    <location>
        <begin position="87"/>
        <end position="112"/>
    </location>
</feature>
<evidence type="ECO:0000256" key="7">
    <source>
        <dbReference type="ARBA" id="ARBA00023136"/>
    </source>
</evidence>
<keyword evidence="7" id="KW-0472">Membrane</keyword>
<evidence type="ECO:0000256" key="3">
    <source>
        <dbReference type="ARBA" id="ARBA00022692"/>
    </source>
</evidence>
<keyword evidence="10" id="KW-1185">Reference proteome</keyword>
<keyword evidence="2" id="KW-0813">Transport</keyword>
<evidence type="ECO:0000256" key="8">
    <source>
        <dbReference type="SAM" id="MobiDB-lite"/>
    </source>
</evidence>
<evidence type="ECO:0000256" key="6">
    <source>
        <dbReference type="ARBA" id="ARBA00023010"/>
    </source>
</evidence>
<organism evidence="9 10">
    <name type="scientific">Actinocrispum wychmicini</name>
    <dbReference type="NCBI Taxonomy" id="1213861"/>
    <lineage>
        <taxon>Bacteria</taxon>
        <taxon>Bacillati</taxon>
        <taxon>Actinomycetota</taxon>
        <taxon>Actinomycetes</taxon>
        <taxon>Pseudonocardiales</taxon>
        <taxon>Pseudonocardiaceae</taxon>
        <taxon>Actinocrispum</taxon>
    </lineage>
</organism>
<keyword evidence="4" id="KW-0653">Protein transport</keyword>
<dbReference type="AlphaFoldDB" id="A0A4R2J234"/>
<evidence type="ECO:0000256" key="2">
    <source>
        <dbReference type="ARBA" id="ARBA00022448"/>
    </source>
</evidence>
<evidence type="ECO:0000256" key="4">
    <source>
        <dbReference type="ARBA" id="ARBA00022927"/>
    </source>
</evidence>
<dbReference type="GO" id="GO:0015031">
    <property type="term" value="P:protein transport"/>
    <property type="evidence" value="ECO:0007669"/>
    <property type="project" value="UniProtKB-KW"/>
</dbReference>
<keyword evidence="5" id="KW-1133">Transmembrane helix</keyword>
<dbReference type="Proteomes" id="UP000295680">
    <property type="component" value="Unassembled WGS sequence"/>
</dbReference>
<dbReference type="EMBL" id="SLWS01000012">
    <property type="protein sequence ID" value="TCO52301.1"/>
    <property type="molecule type" value="Genomic_DNA"/>
</dbReference>
<keyword evidence="6" id="KW-0811">Translocation</keyword>
<dbReference type="Gene3D" id="1.20.5.3310">
    <property type="match status" value="1"/>
</dbReference>
<evidence type="ECO:0000256" key="1">
    <source>
        <dbReference type="ARBA" id="ARBA00004167"/>
    </source>
</evidence>
<dbReference type="InterPro" id="IPR003369">
    <property type="entry name" value="TatA/B/E"/>
</dbReference>
<dbReference type="Pfam" id="PF02416">
    <property type="entry name" value="TatA_B_E"/>
    <property type="match status" value="1"/>
</dbReference>